<protein>
    <recommendedName>
        <fullName evidence="3">Phage-related protein</fullName>
    </recommendedName>
</protein>
<dbReference type="Proteomes" id="UP000184080">
    <property type="component" value="Unassembled WGS sequence"/>
</dbReference>
<dbReference type="SUPFAM" id="SSF48371">
    <property type="entry name" value="ARM repeat"/>
    <property type="match status" value="1"/>
</dbReference>
<name>A0A1M6EV58_9CLOT</name>
<evidence type="ECO:0000313" key="1">
    <source>
        <dbReference type="EMBL" id="SHI89269.1"/>
    </source>
</evidence>
<dbReference type="AlphaFoldDB" id="A0A1M6EV58"/>
<organism evidence="1 2">
    <name type="scientific">Clostridium amylolyticum</name>
    <dbReference type="NCBI Taxonomy" id="1121298"/>
    <lineage>
        <taxon>Bacteria</taxon>
        <taxon>Bacillati</taxon>
        <taxon>Bacillota</taxon>
        <taxon>Clostridia</taxon>
        <taxon>Eubacteriales</taxon>
        <taxon>Clostridiaceae</taxon>
        <taxon>Clostridium</taxon>
    </lineage>
</organism>
<reference evidence="1 2" key="1">
    <citation type="submission" date="2016-11" db="EMBL/GenBank/DDBJ databases">
        <authorList>
            <person name="Jaros S."/>
            <person name="Januszkiewicz K."/>
            <person name="Wedrychowicz H."/>
        </authorList>
    </citation>
    <scope>NUCLEOTIDE SEQUENCE [LARGE SCALE GENOMIC DNA]</scope>
    <source>
        <strain evidence="1 2">DSM 21864</strain>
    </source>
</reference>
<accession>A0A1M6EV58</accession>
<proteinExistence type="predicted"/>
<keyword evidence="2" id="KW-1185">Reference proteome</keyword>
<dbReference type="InterPro" id="IPR016024">
    <property type="entry name" value="ARM-type_fold"/>
</dbReference>
<dbReference type="OrthoDB" id="1779742at2"/>
<evidence type="ECO:0000313" key="2">
    <source>
        <dbReference type="Proteomes" id="UP000184080"/>
    </source>
</evidence>
<dbReference type="RefSeq" id="WP_073005510.1">
    <property type="nucleotide sequence ID" value="NZ_FQZO01000002.1"/>
</dbReference>
<evidence type="ECO:0008006" key="3">
    <source>
        <dbReference type="Google" id="ProtNLM"/>
    </source>
</evidence>
<dbReference type="EMBL" id="FQZO01000002">
    <property type="protein sequence ID" value="SHI89269.1"/>
    <property type="molecule type" value="Genomic_DNA"/>
</dbReference>
<dbReference type="STRING" id="1121298.SAMN05444401_1704"/>
<gene>
    <name evidence="1" type="ORF">SAMN05444401_1704</name>
</gene>
<sequence>MAGVQIINNNQIDNNQIDSEGTEKKIDTLNKIMKNGLKFFKSVVGDMGNALVNLGSIGVKCNAEIEQSMSTLKDSAKSLVGEVFAPISDVLKNTVLPMALGYIETLSTAFREKGITGLISAMEDIANTINTSTASNLPIIDASAIAMFTTFINGILTMLPSLLEVGLSLIINLALGITEALPQLIPTAINTIQTLVNILIENLPLIINVGIQLITELINGILLMLPSLLELGVSLIVNLALGITEALPQLVPTVIDTILTLVNTLIENLPLIIDAGVQLVVGLIQGIINSIPVLVEKAPIIIENLVNGLIESIPILVGAALQIINGLINFLTNEDNLNKLIASMSRCIDSIVDGLIIAIPMLVEGAMKIITKLVEFITTPGNMEKLVSCAVQIILKLAEGLIRALPTLISSAGELVTAINDTLTSINWFEVGADILAGIGKGLLKGSWGLAKTLGKELLGRVQWVFGIESPSKLFAKEVGPYLIQGIGVGADKEIPKFQKDMQRNISGMVSSFNVDEVTARMTAAVYQEQAATSRAMTSSYDRITANNSTITNNNDNGLNFNIENFNNNRNQDIRALTEEIEFYRKQIEIGGGKA</sequence>